<evidence type="ECO:0000313" key="2">
    <source>
        <dbReference type="Proteomes" id="UP000042394"/>
    </source>
</evidence>
<evidence type="ECO:0000313" key="1">
    <source>
        <dbReference type="EMBL" id="CNT79431.1"/>
    </source>
</evidence>
<accession>A0A655BVI8</accession>
<reference evidence="1 2" key="1">
    <citation type="submission" date="2015-03" db="EMBL/GenBank/DDBJ databases">
        <authorList>
            <consortium name="Pathogen Informatics"/>
        </authorList>
    </citation>
    <scope>NUCLEOTIDE SEQUENCE [LARGE SCALE GENOMIC DNA]</scope>
    <source>
        <strain evidence="1 2">D4891</strain>
    </source>
</reference>
<name>A0A655BVI8_SALET</name>
<sequence length="86" mass="10383">MRERITGIAASWRDKKDMNDRTLRRFIIRQYARITQSRAQRHRKFAAELHQFFTFIGVGDFNSQLAALFHYALQHADNRRNSVFRR</sequence>
<protein>
    <submittedName>
        <fullName evidence="1">Uncharacterized protein</fullName>
    </submittedName>
</protein>
<dbReference type="EMBL" id="CQPD01000007">
    <property type="protein sequence ID" value="CNT79431.1"/>
    <property type="molecule type" value="Genomic_DNA"/>
</dbReference>
<organism evidence="1 2">
    <name type="scientific">Salmonella enterica subsp. enterica serovar Bovismorbificans</name>
    <dbReference type="NCBI Taxonomy" id="58097"/>
    <lineage>
        <taxon>Bacteria</taxon>
        <taxon>Pseudomonadati</taxon>
        <taxon>Pseudomonadota</taxon>
        <taxon>Gammaproteobacteria</taxon>
        <taxon>Enterobacterales</taxon>
        <taxon>Enterobacteriaceae</taxon>
        <taxon>Salmonella</taxon>
    </lineage>
</organism>
<gene>
    <name evidence="1" type="ORF">ERS008207_00977</name>
</gene>
<dbReference type="Proteomes" id="UP000042394">
    <property type="component" value="Unassembled WGS sequence"/>
</dbReference>
<dbReference type="AlphaFoldDB" id="A0A655BVI8"/>
<proteinExistence type="predicted"/>